<dbReference type="PANTHER" id="PTHR37299">
    <property type="entry name" value="TRANSCRIPTIONAL REGULATOR-RELATED"/>
    <property type="match status" value="1"/>
</dbReference>
<sequence length="255" mass="29676">MLRCLIVDDEAYARGELICLLKDFEKIEIVGEASHGYEAIEKNRELKPDLIFLDIRMPQIGGIEVADIIINEEKVPLIVFVTAYEEYAIKAFEVNAVDYLLKPISKSRLNQTIKRVMKMYPEKDDEGYIQGIKKLLIHFKANKKEEATKLYINEKGRLIILEPFEIIYATIEDGNISVITIRGKFKSRITLNQLEEQLNSNIFFRSHKSYLINLDYIEGIIPWHNSTYAVELKNVEEKVPISRNKLKEFKTIMNM</sequence>
<evidence type="ECO:0000256" key="1">
    <source>
        <dbReference type="PROSITE-ProRule" id="PRU00169"/>
    </source>
</evidence>
<feature type="domain" description="HTH LytTR-type" evidence="3">
    <location>
        <begin position="150"/>
        <end position="255"/>
    </location>
</feature>
<evidence type="ECO:0000259" key="3">
    <source>
        <dbReference type="PROSITE" id="PS50930"/>
    </source>
</evidence>
<evidence type="ECO:0000313" key="4">
    <source>
        <dbReference type="EMBL" id="MBU5438403.1"/>
    </source>
</evidence>
<dbReference type="Pfam" id="PF04397">
    <property type="entry name" value="LytTR"/>
    <property type="match status" value="1"/>
</dbReference>
<keyword evidence="1" id="KW-0597">Phosphoprotein</keyword>
<proteinExistence type="predicted"/>
<dbReference type="PROSITE" id="PS50930">
    <property type="entry name" value="HTH_LYTTR"/>
    <property type="match status" value="1"/>
</dbReference>
<dbReference type="InterPro" id="IPR007492">
    <property type="entry name" value="LytTR_DNA-bd_dom"/>
</dbReference>
<organism evidence="4 5">
    <name type="scientific">Tissierella simiarum</name>
    <dbReference type="NCBI Taxonomy" id="2841534"/>
    <lineage>
        <taxon>Bacteria</taxon>
        <taxon>Bacillati</taxon>
        <taxon>Bacillota</taxon>
        <taxon>Tissierellia</taxon>
        <taxon>Tissierellales</taxon>
        <taxon>Tissierellaceae</taxon>
        <taxon>Tissierella</taxon>
    </lineage>
</organism>
<accession>A0ABS6E653</accession>
<dbReference type="PROSITE" id="PS50110">
    <property type="entry name" value="RESPONSE_REGULATORY"/>
    <property type="match status" value="1"/>
</dbReference>
<dbReference type="SMART" id="SM00850">
    <property type="entry name" value="LytTR"/>
    <property type="match status" value="1"/>
</dbReference>
<feature type="domain" description="Response regulatory" evidence="2">
    <location>
        <begin position="3"/>
        <end position="117"/>
    </location>
</feature>
<gene>
    <name evidence="4" type="ORF">KQI42_10310</name>
</gene>
<feature type="modified residue" description="4-aspartylphosphate" evidence="1">
    <location>
        <position position="54"/>
    </location>
</feature>
<dbReference type="PANTHER" id="PTHR37299:SF1">
    <property type="entry name" value="STAGE 0 SPORULATION PROTEIN A HOMOLOG"/>
    <property type="match status" value="1"/>
</dbReference>
<dbReference type="SMART" id="SM00448">
    <property type="entry name" value="REC"/>
    <property type="match status" value="1"/>
</dbReference>
<dbReference type="GO" id="GO:0003677">
    <property type="term" value="F:DNA binding"/>
    <property type="evidence" value="ECO:0007669"/>
    <property type="project" value="UniProtKB-KW"/>
</dbReference>
<keyword evidence="4" id="KW-0238">DNA-binding</keyword>
<dbReference type="EMBL" id="JAHLPM010000008">
    <property type="protein sequence ID" value="MBU5438403.1"/>
    <property type="molecule type" value="Genomic_DNA"/>
</dbReference>
<dbReference type="Pfam" id="PF00072">
    <property type="entry name" value="Response_reg"/>
    <property type="match status" value="1"/>
</dbReference>
<dbReference type="RefSeq" id="WP_216519499.1">
    <property type="nucleotide sequence ID" value="NZ_JAHLPM010000008.1"/>
</dbReference>
<evidence type="ECO:0000259" key="2">
    <source>
        <dbReference type="PROSITE" id="PS50110"/>
    </source>
</evidence>
<name>A0ABS6E653_9FIRM</name>
<reference evidence="4 5" key="1">
    <citation type="submission" date="2021-06" db="EMBL/GenBank/DDBJ databases">
        <authorList>
            <person name="Sun Q."/>
            <person name="Li D."/>
        </authorList>
    </citation>
    <scope>NUCLEOTIDE SEQUENCE [LARGE SCALE GENOMIC DNA]</scope>
    <source>
        <strain evidence="4 5">MSJ-40</strain>
    </source>
</reference>
<dbReference type="InterPro" id="IPR046947">
    <property type="entry name" value="LytR-like"/>
</dbReference>
<comment type="caution">
    <text evidence="4">The sequence shown here is derived from an EMBL/GenBank/DDBJ whole genome shotgun (WGS) entry which is preliminary data.</text>
</comment>
<keyword evidence="5" id="KW-1185">Reference proteome</keyword>
<dbReference type="Proteomes" id="UP000749471">
    <property type="component" value="Unassembled WGS sequence"/>
</dbReference>
<evidence type="ECO:0000313" key="5">
    <source>
        <dbReference type="Proteomes" id="UP000749471"/>
    </source>
</evidence>
<dbReference type="InterPro" id="IPR001789">
    <property type="entry name" value="Sig_transdc_resp-reg_receiver"/>
</dbReference>
<protein>
    <submittedName>
        <fullName evidence="4">LytTR family transcriptional regulator DNA-binding domain-containing protein</fullName>
    </submittedName>
</protein>
<dbReference type="CDD" id="cd17532">
    <property type="entry name" value="REC_LytTR_AlgR-like"/>
    <property type="match status" value="1"/>
</dbReference>